<dbReference type="GeneID" id="108243228"/>
<keyword evidence="1" id="KW-1133">Transmembrane helix</keyword>
<sequence length="173" mass="19663">MVEVCNEEKRKKEPWLPVVWQICNAVMSLFFALASYVQINDPDAGLWMVGYGVPAVLSASVGFRPHVTETLTWRRVADLHVMICSTVISMLGWKLYSQNITQIFQQEEGREFSGLVLTTVWLLLCRHSGRAPVGMLRVSTAVAIAVFPIVAWLYYYINKELRSNWPSHCKTAI</sequence>
<reference evidence="2" key="1">
    <citation type="submission" date="2025-08" db="UniProtKB">
        <authorList>
            <consortium name="Ensembl"/>
        </authorList>
    </citation>
    <scope>IDENTIFICATION</scope>
</reference>
<evidence type="ECO:0000256" key="1">
    <source>
        <dbReference type="SAM" id="Phobius"/>
    </source>
</evidence>
<protein>
    <submittedName>
        <fullName evidence="2">Transmembrane protein 220</fullName>
    </submittedName>
</protein>
<dbReference type="Ensembl" id="ENSKMAT00000026692.1">
    <property type="protein sequence ID" value="ENSKMAP00000026353.1"/>
    <property type="gene ID" value="ENSKMAG00000019550.1"/>
</dbReference>
<dbReference type="OMA" id="WAPALWR"/>
<dbReference type="GeneTree" id="ENSGT00940000168279"/>
<dbReference type="OrthoDB" id="9924288at2759"/>
<feature type="transmembrane region" description="Helical" evidence="1">
    <location>
        <begin position="136"/>
        <end position="157"/>
    </location>
</feature>
<dbReference type="PANTHER" id="PTHR34262:SF1">
    <property type="entry name" value="TRANSMEMBRANE PROTEIN 220"/>
    <property type="match status" value="1"/>
</dbReference>
<accession>A0A3Q3B9G0</accession>
<proteinExistence type="predicted"/>
<name>A0A3Q3B9G0_KRYMA</name>
<reference evidence="2" key="2">
    <citation type="submission" date="2025-09" db="UniProtKB">
        <authorList>
            <consortium name="Ensembl"/>
        </authorList>
    </citation>
    <scope>IDENTIFICATION</scope>
</reference>
<dbReference type="AlphaFoldDB" id="A0A3Q3B9G0"/>
<dbReference type="RefSeq" id="XP_037834648.1">
    <property type="nucleotide sequence ID" value="XM_037978720.1"/>
</dbReference>
<dbReference type="CTD" id="388335"/>
<evidence type="ECO:0000313" key="2">
    <source>
        <dbReference type="Ensembl" id="ENSKMAP00000026353.1"/>
    </source>
</evidence>
<feature type="transmembrane region" description="Helical" evidence="1">
    <location>
        <begin position="18"/>
        <end position="39"/>
    </location>
</feature>
<evidence type="ECO:0000313" key="3">
    <source>
        <dbReference type="Proteomes" id="UP000264800"/>
    </source>
</evidence>
<keyword evidence="1" id="KW-0472">Membrane</keyword>
<keyword evidence="3" id="KW-1185">Reference proteome</keyword>
<dbReference type="PANTHER" id="PTHR34262">
    <property type="entry name" value="TRANSMEMBRANE PROTEIN 220"/>
    <property type="match status" value="1"/>
</dbReference>
<organism evidence="2 3">
    <name type="scientific">Kryptolebias marmoratus</name>
    <name type="common">Mangrove killifish</name>
    <name type="synonym">Rivulus marmoratus</name>
    <dbReference type="NCBI Taxonomy" id="37003"/>
    <lineage>
        <taxon>Eukaryota</taxon>
        <taxon>Metazoa</taxon>
        <taxon>Chordata</taxon>
        <taxon>Craniata</taxon>
        <taxon>Vertebrata</taxon>
        <taxon>Euteleostomi</taxon>
        <taxon>Actinopterygii</taxon>
        <taxon>Neopterygii</taxon>
        <taxon>Teleostei</taxon>
        <taxon>Neoteleostei</taxon>
        <taxon>Acanthomorphata</taxon>
        <taxon>Ovalentaria</taxon>
        <taxon>Atherinomorphae</taxon>
        <taxon>Cyprinodontiformes</taxon>
        <taxon>Rivulidae</taxon>
        <taxon>Kryptolebias</taxon>
    </lineage>
</organism>
<dbReference type="InterPro" id="IPR029377">
    <property type="entry name" value="TMEM220"/>
</dbReference>
<dbReference type="Proteomes" id="UP000264800">
    <property type="component" value="Unplaced"/>
</dbReference>
<keyword evidence="1" id="KW-0812">Transmembrane</keyword>
<dbReference type="KEGG" id="kmr:108243228"/>
<dbReference type="Pfam" id="PF15071">
    <property type="entry name" value="TMEM220"/>
    <property type="match status" value="1"/>
</dbReference>
<feature type="transmembrane region" description="Helical" evidence="1">
    <location>
        <begin position="45"/>
        <end position="64"/>
    </location>
</feature>